<reference evidence="9" key="1">
    <citation type="submission" date="2021-01" db="EMBL/GenBank/DDBJ databases">
        <title>Whole genome shotgun sequence of Acrocarpospora phusangensis NBRC 108782.</title>
        <authorList>
            <person name="Komaki H."/>
            <person name="Tamura T."/>
        </authorList>
    </citation>
    <scope>NUCLEOTIDE SEQUENCE</scope>
    <source>
        <strain evidence="9">NBRC 108782</strain>
    </source>
</reference>
<feature type="transmembrane region" description="Helical" evidence="7">
    <location>
        <begin position="142"/>
        <end position="166"/>
    </location>
</feature>
<name>A0A919QH99_9ACTN</name>
<evidence type="ECO:0000313" key="9">
    <source>
        <dbReference type="EMBL" id="GIH26202.1"/>
    </source>
</evidence>
<evidence type="ECO:0000259" key="8">
    <source>
        <dbReference type="PROSITE" id="PS50928"/>
    </source>
</evidence>
<feature type="transmembrane region" description="Helical" evidence="7">
    <location>
        <begin position="96"/>
        <end position="122"/>
    </location>
</feature>
<evidence type="ECO:0000256" key="4">
    <source>
        <dbReference type="ARBA" id="ARBA00022692"/>
    </source>
</evidence>
<keyword evidence="6 7" id="KW-0472">Membrane</keyword>
<evidence type="ECO:0000256" key="2">
    <source>
        <dbReference type="ARBA" id="ARBA00022448"/>
    </source>
</evidence>
<dbReference type="AlphaFoldDB" id="A0A919QH99"/>
<comment type="subcellular location">
    <subcellularLocation>
        <location evidence="1 7">Cell membrane</location>
        <topology evidence="1 7">Multi-pass membrane protein</topology>
    </subcellularLocation>
</comment>
<feature type="transmembrane region" description="Helical" evidence="7">
    <location>
        <begin position="207"/>
        <end position="228"/>
    </location>
</feature>
<comment type="similarity">
    <text evidence="7">Belongs to the binding-protein-dependent transport system permease family.</text>
</comment>
<organism evidence="9 10">
    <name type="scientific">Acrocarpospora phusangensis</name>
    <dbReference type="NCBI Taxonomy" id="1070424"/>
    <lineage>
        <taxon>Bacteria</taxon>
        <taxon>Bacillati</taxon>
        <taxon>Actinomycetota</taxon>
        <taxon>Actinomycetes</taxon>
        <taxon>Streptosporangiales</taxon>
        <taxon>Streptosporangiaceae</taxon>
        <taxon>Acrocarpospora</taxon>
    </lineage>
</organism>
<dbReference type="InterPro" id="IPR000515">
    <property type="entry name" value="MetI-like"/>
</dbReference>
<dbReference type="EMBL" id="BOOA01000037">
    <property type="protein sequence ID" value="GIH26202.1"/>
    <property type="molecule type" value="Genomic_DNA"/>
</dbReference>
<evidence type="ECO:0000256" key="3">
    <source>
        <dbReference type="ARBA" id="ARBA00022475"/>
    </source>
</evidence>
<dbReference type="Pfam" id="PF12911">
    <property type="entry name" value="OppC_N"/>
    <property type="match status" value="1"/>
</dbReference>
<evidence type="ECO:0000313" key="10">
    <source>
        <dbReference type="Proteomes" id="UP000640052"/>
    </source>
</evidence>
<evidence type="ECO:0000256" key="5">
    <source>
        <dbReference type="ARBA" id="ARBA00022989"/>
    </source>
</evidence>
<feature type="transmembrane region" description="Helical" evidence="7">
    <location>
        <begin position="32"/>
        <end position="53"/>
    </location>
</feature>
<gene>
    <name evidence="9" type="ORF">Aph01nite_45120</name>
</gene>
<dbReference type="PANTHER" id="PTHR43386">
    <property type="entry name" value="OLIGOPEPTIDE TRANSPORT SYSTEM PERMEASE PROTEIN APPC"/>
    <property type="match status" value="1"/>
</dbReference>
<keyword evidence="3" id="KW-1003">Cell membrane</keyword>
<comment type="caution">
    <text evidence="9">The sequence shown here is derived from an EMBL/GenBank/DDBJ whole genome shotgun (WGS) entry which is preliminary data.</text>
</comment>
<dbReference type="PROSITE" id="PS50928">
    <property type="entry name" value="ABC_TM1"/>
    <property type="match status" value="1"/>
</dbReference>
<protein>
    <submittedName>
        <fullName evidence="9">ABC transporter permease</fullName>
    </submittedName>
</protein>
<dbReference type="Proteomes" id="UP000640052">
    <property type="component" value="Unassembled WGS sequence"/>
</dbReference>
<feature type="domain" description="ABC transmembrane type-1" evidence="8">
    <location>
        <begin position="94"/>
        <end position="285"/>
    </location>
</feature>
<keyword evidence="10" id="KW-1185">Reference proteome</keyword>
<proteinExistence type="inferred from homology"/>
<dbReference type="RefSeq" id="WP_204042895.1">
    <property type="nucleotide sequence ID" value="NZ_BOOA01000037.1"/>
</dbReference>
<feature type="transmembrane region" description="Helical" evidence="7">
    <location>
        <begin position="264"/>
        <end position="285"/>
    </location>
</feature>
<sequence>MTAATSARSITWARRRATAARFWHDFRSHNSALAGLAILVVFALVAIFAPLLADPEGLNVARATARSHQPPSAEYWLGTDQNGVSILTLLIHGTRVSLIVGLSATAIAIVIGTLVGIMAGFYGGWARSLLMGFTDWFLVIPFLPLAIVLATVLGASLVNIIIVIGVTSWPGTARLVCAQTLSVRSRPYMERAKALGAGDWHQMTRHVLPNVMPVVLAHVVLTVSIAILSETTLSFLGLGDPTEQSWGNILDSAFGTGAMSNGEWWFVLPPGICVVLVVLAFTLVGRAMEVVLNPRLKEGH</sequence>
<dbReference type="CDD" id="cd06261">
    <property type="entry name" value="TM_PBP2"/>
    <property type="match status" value="1"/>
</dbReference>
<dbReference type="GO" id="GO:0005886">
    <property type="term" value="C:plasma membrane"/>
    <property type="evidence" value="ECO:0007669"/>
    <property type="project" value="UniProtKB-SubCell"/>
</dbReference>
<keyword evidence="2 7" id="KW-0813">Transport</keyword>
<dbReference type="PANTHER" id="PTHR43386:SF1">
    <property type="entry name" value="D,D-DIPEPTIDE TRANSPORT SYSTEM PERMEASE PROTEIN DDPC-RELATED"/>
    <property type="match status" value="1"/>
</dbReference>
<dbReference type="InterPro" id="IPR025966">
    <property type="entry name" value="OppC_N"/>
</dbReference>
<dbReference type="Gene3D" id="1.10.3720.10">
    <property type="entry name" value="MetI-like"/>
    <property type="match status" value="1"/>
</dbReference>
<dbReference type="InterPro" id="IPR035906">
    <property type="entry name" value="MetI-like_sf"/>
</dbReference>
<dbReference type="Pfam" id="PF00528">
    <property type="entry name" value="BPD_transp_1"/>
    <property type="match status" value="1"/>
</dbReference>
<dbReference type="GO" id="GO:0055085">
    <property type="term" value="P:transmembrane transport"/>
    <property type="evidence" value="ECO:0007669"/>
    <property type="project" value="InterPro"/>
</dbReference>
<accession>A0A919QH99</accession>
<evidence type="ECO:0000256" key="1">
    <source>
        <dbReference type="ARBA" id="ARBA00004651"/>
    </source>
</evidence>
<keyword evidence="4 7" id="KW-0812">Transmembrane</keyword>
<dbReference type="InterPro" id="IPR050366">
    <property type="entry name" value="BP-dependent_transpt_permease"/>
</dbReference>
<keyword evidence="5 7" id="KW-1133">Transmembrane helix</keyword>
<evidence type="ECO:0000256" key="6">
    <source>
        <dbReference type="ARBA" id="ARBA00023136"/>
    </source>
</evidence>
<evidence type="ECO:0000256" key="7">
    <source>
        <dbReference type="RuleBase" id="RU363032"/>
    </source>
</evidence>
<dbReference type="SUPFAM" id="SSF161098">
    <property type="entry name" value="MetI-like"/>
    <property type="match status" value="1"/>
</dbReference>